<accession>A0A0Q0W8B1</accession>
<reference evidence="1 2" key="1">
    <citation type="submission" date="2014-09" db="EMBL/GenBank/DDBJ databases">
        <title>Genome sequence of Flavobacterium aquidurense RC62.</title>
        <authorList>
            <person name="Kim J.F."/>
            <person name="Kwak M.-J."/>
        </authorList>
    </citation>
    <scope>NUCLEOTIDE SEQUENCE [LARGE SCALE GENOMIC DNA]</scope>
    <source>
        <strain evidence="1 2">RC62</strain>
    </source>
</reference>
<dbReference type="STRING" id="362413.RC62_3690"/>
<comment type="caution">
    <text evidence="1">The sequence shown here is derived from an EMBL/GenBank/DDBJ whole genome shotgun (WGS) entry which is preliminary data.</text>
</comment>
<organism evidence="1 2">
    <name type="scientific">Flavobacterium aquidurense</name>
    <dbReference type="NCBI Taxonomy" id="362413"/>
    <lineage>
        <taxon>Bacteria</taxon>
        <taxon>Pseudomonadati</taxon>
        <taxon>Bacteroidota</taxon>
        <taxon>Flavobacteriia</taxon>
        <taxon>Flavobacteriales</taxon>
        <taxon>Flavobacteriaceae</taxon>
        <taxon>Flavobacterium</taxon>
    </lineage>
</organism>
<protein>
    <submittedName>
        <fullName evidence="1">Uncharacterized protein</fullName>
    </submittedName>
</protein>
<evidence type="ECO:0000313" key="1">
    <source>
        <dbReference type="EMBL" id="KQB42683.1"/>
    </source>
</evidence>
<dbReference type="Proteomes" id="UP000050443">
    <property type="component" value="Unassembled WGS sequence"/>
</dbReference>
<gene>
    <name evidence="1" type="ORF">RC62_3690</name>
</gene>
<dbReference type="EMBL" id="JRLF01000006">
    <property type="protein sequence ID" value="KQB42683.1"/>
    <property type="molecule type" value="Genomic_DNA"/>
</dbReference>
<evidence type="ECO:0000313" key="2">
    <source>
        <dbReference type="Proteomes" id="UP000050443"/>
    </source>
</evidence>
<sequence>MTSISCKTIIIRFLFFDTFRKYKGKQLFSYLDFQRKTIFYKLHQNDKIVSF</sequence>
<dbReference type="PATRIC" id="fig|362413.3.peg.3615"/>
<proteinExistence type="predicted"/>
<dbReference type="AlphaFoldDB" id="A0A0Q0W8B1"/>
<name>A0A0Q0W8B1_9FLAO</name>